<accession>K5UJY4</accession>
<feature type="region of interest" description="Disordered" evidence="1">
    <location>
        <begin position="262"/>
        <end position="291"/>
    </location>
</feature>
<evidence type="ECO:0000256" key="1">
    <source>
        <dbReference type="SAM" id="MobiDB-lite"/>
    </source>
</evidence>
<reference evidence="2 3" key="1">
    <citation type="journal article" date="2012" name="BMC Genomics">
        <title>Comparative genomics of the white-rot fungi, Phanerochaete carnosa and P. chrysosporium, to elucidate the genetic basis of the distinct wood types they colonize.</title>
        <authorList>
            <person name="Suzuki H."/>
            <person name="MacDonald J."/>
            <person name="Syed K."/>
            <person name="Salamov A."/>
            <person name="Hori C."/>
            <person name="Aerts A."/>
            <person name="Henrissat B."/>
            <person name="Wiebenga A."/>
            <person name="vanKuyk P.A."/>
            <person name="Barry K."/>
            <person name="Lindquist E."/>
            <person name="LaButti K."/>
            <person name="Lapidus A."/>
            <person name="Lucas S."/>
            <person name="Coutinho P."/>
            <person name="Gong Y."/>
            <person name="Samejima M."/>
            <person name="Mahadevan R."/>
            <person name="Abou-Zaid M."/>
            <person name="de Vries R.P."/>
            <person name="Igarashi K."/>
            <person name="Yadav J.S."/>
            <person name="Grigoriev I.V."/>
            <person name="Master E.R."/>
        </authorList>
    </citation>
    <scope>NUCLEOTIDE SEQUENCE [LARGE SCALE GENOMIC DNA]</scope>
    <source>
        <strain evidence="2 3">HHB-10118-sp</strain>
    </source>
</reference>
<organism evidence="2 3">
    <name type="scientific">Phanerochaete carnosa (strain HHB-10118-sp)</name>
    <name type="common">White-rot fungus</name>
    <name type="synonym">Peniophora carnosa</name>
    <dbReference type="NCBI Taxonomy" id="650164"/>
    <lineage>
        <taxon>Eukaryota</taxon>
        <taxon>Fungi</taxon>
        <taxon>Dikarya</taxon>
        <taxon>Basidiomycota</taxon>
        <taxon>Agaricomycotina</taxon>
        <taxon>Agaricomycetes</taxon>
        <taxon>Polyporales</taxon>
        <taxon>Phanerochaetaceae</taxon>
        <taxon>Phanerochaete</taxon>
    </lineage>
</organism>
<dbReference type="AlphaFoldDB" id="K5UJY4"/>
<dbReference type="GeneID" id="18910516"/>
<dbReference type="KEGG" id="pco:PHACADRAFT_188882"/>
<dbReference type="HOGENOM" id="CLU_956792_0_0_1"/>
<dbReference type="Proteomes" id="UP000008370">
    <property type="component" value="Unassembled WGS sequence"/>
</dbReference>
<sequence length="291" mass="32279">MSCTHDASQIIISRCIKNSADLPFWIALSNVFFVSQHCPVFDSDIEALIVAHLQLVVSLHQAEGNIQRLAAVYKQDMTTGGMRFNDFLEYSEVHMSAGATLDRSYGFIPYGIEPHRLAEICIQTKAGNNYVSEKARDVTFMGPDVGILERLEAVVIDLNGTNIPAVWVWCKTKDVERDMLYGILEGRILAHLHVQPRELLIYCPDAGDHVAVEEILSAPTSIGQNDEAITLSPAQRATWVLRLDDNLRVTYLQELLRAARTSRATTDTSSETESCAAKKSEDSAGGHIEEM</sequence>
<dbReference type="OrthoDB" id="10663677at2759"/>
<evidence type="ECO:0000313" key="3">
    <source>
        <dbReference type="Proteomes" id="UP000008370"/>
    </source>
</evidence>
<evidence type="ECO:0000313" key="2">
    <source>
        <dbReference type="EMBL" id="EKM49871.1"/>
    </source>
</evidence>
<name>K5UJY4_PHACS</name>
<dbReference type="EMBL" id="JH930480">
    <property type="protein sequence ID" value="EKM49871.1"/>
    <property type="molecule type" value="Genomic_DNA"/>
</dbReference>
<feature type="compositionally biased region" description="Low complexity" evidence="1">
    <location>
        <begin position="262"/>
        <end position="275"/>
    </location>
</feature>
<proteinExistence type="predicted"/>
<feature type="compositionally biased region" description="Basic and acidic residues" evidence="1">
    <location>
        <begin position="276"/>
        <end position="291"/>
    </location>
</feature>
<dbReference type="InParanoid" id="K5UJY4"/>
<gene>
    <name evidence="2" type="ORF">PHACADRAFT_188882</name>
</gene>
<keyword evidence="3" id="KW-1185">Reference proteome</keyword>
<dbReference type="RefSeq" id="XP_007401921.1">
    <property type="nucleotide sequence ID" value="XM_007401859.1"/>
</dbReference>
<protein>
    <submittedName>
        <fullName evidence="2">Uncharacterized protein</fullName>
    </submittedName>
</protein>